<proteinExistence type="inferred from homology"/>
<evidence type="ECO:0000313" key="9">
    <source>
        <dbReference type="Proteomes" id="UP000694866"/>
    </source>
</evidence>
<evidence type="ECO:0000259" key="8">
    <source>
        <dbReference type="Pfam" id="PF07200"/>
    </source>
</evidence>
<keyword evidence="9" id="KW-1185">Reference proteome</keyword>
<keyword evidence="5" id="KW-0653">Protein transport</keyword>
<evidence type="ECO:0000256" key="1">
    <source>
        <dbReference type="ARBA" id="ARBA00004633"/>
    </source>
</evidence>
<dbReference type="GO" id="GO:0006623">
    <property type="term" value="P:protein targeting to vacuole"/>
    <property type="evidence" value="ECO:0007669"/>
    <property type="project" value="TreeGrafter"/>
</dbReference>
<reference evidence="10" key="1">
    <citation type="submission" date="2025-08" db="UniProtKB">
        <authorList>
            <consortium name="RefSeq"/>
        </authorList>
    </citation>
    <scope>IDENTIFICATION</scope>
    <source>
        <strain evidence="10">USDA-PBARC FA_bdor</strain>
        <tissue evidence="10">Whole organism</tissue>
    </source>
</reference>
<evidence type="ECO:0000256" key="7">
    <source>
        <dbReference type="SAM" id="MobiDB-lite"/>
    </source>
</evidence>
<dbReference type="Proteomes" id="UP000694866">
    <property type="component" value="Unplaced"/>
</dbReference>
<comment type="similarity">
    <text evidence="2">Belongs to the VPS37 family.</text>
</comment>
<evidence type="ECO:0000256" key="2">
    <source>
        <dbReference type="ARBA" id="ARBA00007617"/>
    </source>
</evidence>
<dbReference type="PANTHER" id="PTHR13678">
    <property type="entry name" value="VACUOLAR PROTEIN SORTING-ASSOCIATED PROTEIN 37"/>
    <property type="match status" value="1"/>
</dbReference>
<comment type="function">
    <text evidence="6">Component of the ESCRT-I complex, a regulator of vesicular trafficking process. Required for the sorting of endocytic ubiquitinated cargos into multivesicular bodies. May be involved in cell growth and differentiation.</text>
</comment>
<dbReference type="GO" id="GO:0031902">
    <property type="term" value="C:late endosome membrane"/>
    <property type="evidence" value="ECO:0007669"/>
    <property type="project" value="UniProtKB-SubCell"/>
</dbReference>
<dbReference type="GO" id="GO:0000813">
    <property type="term" value="C:ESCRT I complex"/>
    <property type="evidence" value="ECO:0007669"/>
    <property type="project" value="TreeGrafter"/>
</dbReference>
<feature type="region of interest" description="Disordered" evidence="7">
    <location>
        <begin position="67"/>
        <end position="100"/>
    </location>
</feature>
<dbReference type="OrthoDB" id="10004364at2759"/>
<dbReference type="GeneID" id="105273987"/>
<feature type="domain" description="VPS37 C-terminal" evidence="8">
    <location>
        <begin position="11"/>
        <end position="79"/>
    </location>
</feature>
<name>A0A9R1UBX0_9HYME</name>
<dbReference type="PANTHER" id="PTHR13678:SF27">
    <property type="entry name" value="LD45836P"/>
    <property type="match status" value="1"/>
</dbReference>
<dbReference type="InterPro" id="IPR009851">
    <property type="entry name" value="Mod_r"/>
</dbReference>
<keyword evidence="3" id="KW-0813">Transport</keyword>
<dbReference type="KEGG" id="fas:105273987"/>
<feature type="compositionally biased region" description="Basic and acidic residues" evidence="7">
    <location>
        <begin position="67"/>
        <end position="77"/>
    </location>
</feature>
<evidence type="ECO:0000256" key="5">
    <source>
        <dbReference type="ARBA" id="ARBA00022927"/>
    </source>
</evidence>
<evidence type="ECO:0000256" key="4">
    <source>
        <dbReference type="ARBA" id="ARBA00022753"/>
    </source>
</evidence>
<keyword evidence="4" id="KW-0967">Endosome</keyword>
<sequence length="100" mass="11198">MDILAPLSMLNHLSNTDLGEILNDDGRFEEVVNDIKQFKELESEKEVLIAGNRSLAEVNLAKQPQLEENKKSLHELSETGCDPTSAEQLQSGDDMEMRGR</sequence>
<accession>A0A9R1UBX0</accession>
<dbReference type="GO" id="GO:0006612">
    <property type="term" value="P:protein targeting to membrane"/>
    <property type="evidence" value="ECO:0007669"/>
    <property type="project" value="TreeGrafter"/>
</dbReference>
<organism evidence="9 10">
    <name type="scientific">Fopius arisanus</name>
    <dbReference type="NCBI Taxonomy" id="64838"/>
    <lineage>
        <taxon>Eukaryota</taxon>
        <taxon>Metazoa</taxon>
        <taxon>Ecdysozoa</taxon>
        <taxon>Arthropoda</taxon>
        <taxon>Hexapoda</taxon>
        <taxon>Insecta</taxon>
        <taxon>Pterygota</taxon>
        <taxon>Neoptera</taxon>
        <taxon>Endopterygota</taxon>
        <taxon>Hymenoptera</taxon>
        <taxon>Apocrita</taxon>
        <taxon>Ichneumonoidea</taxon>
        <taxon>Braconidae</taxon>
        <taxon>Opiinae</taxon>
        <taxon>Fopius</taxon>
    </lineage>
</organism>
<evidence type="ECO:0000256" key="3">
    <source>
        <dbReference type="ARBA" id="ARBA00022448"/>
    </source>
</evidence>
<protein>
    <submittedName>
        <fullName evidence="10">Vacuolar protein sorting-associated protein 37B-like</fullName>
    </submittedName>
</protein>
<dbReference type="RefSeq" id="XP_011315061.1">
    <property type="nucleotide sequence ID" value="XM_011316759.1"/>
</dbReference>
<comment type="subcellular location">
    <subcellularLocation>
        <location evidence="1">Late endosome membrane</location>
        <topology evidence="1">Peripheral membrane protein</topology>
    </subcellularLocation>
</comment>
<evidence type="ECO:0000313" key="10">
    <source>
        <dbReference type="RefSeq" id="XP_011315061.1"/>
    </source>
</evidence>
<dbReference type="AlphaFoldDB" id="A0A9R1UBX0"/>
<dbReference type="GO" id="GO:0043162">
    <property type="term" value="P:ubiquitin-dependent protein catabolic process via the multivesicular body sorting pathway"/>
    <property type="evidence" value="ECO:0007669"/>
    <property type="project" value="TreeGrafter"/>
</dbReference>
<gene>
    <name evidence="10" type="primary">LOC105273987</name>
</gene>
<evidence type="ECO:0000256" key="6">
    <source>
        <dbReference type="ARBA" id="ARBA00025010"/>
    </source>
</evidence>
<dbReference type="Pfam" id="PF07200">
    <property type="entry name" value="Mod_r"/>
    <property type="match status" value="1"/>
</dbReference>